<reference evidence="1 2" key="1">
    <citation type="submission" date="2020-06" db="EMBL/GenBank/DDBJ databases">
        <title>Genome sequence of 2 isolates from Red Sea Mangroves.</title>
        <authorList>
            <person name="Sefrji F."/>
            <person name="Michoud G."/>
            <person name="Merlino G."/>
            <person name="Daffonchio D."/>
        </authorList>
    </citation>
    <scope>NUCLEOTIDE SEQUENCE [LARGE SCALE GENOMIC DNA]</scope>
    <source>
        <strain evidence="1 2">R1DC25</strain>
    </source>
</reference>
<keyword evidence="2" id="KW-1185">Reference proteome</keyword>
<evidence type="ECO:0000313" key="1">
    <source>
        <dbReference type="EMBL" id="QPC44336.1"/>
    </source>
</evidence>
<evidence type="ECO:0000313" key="2">
    <source>
        <dbReference type="Proteomes" id="UP000593594"/>
    </source>
</evidence>
<dbReference type="KEGG" id="kmn:HW532_17500"/>
<sequence>MFGAIPMIAAGASAFEATGGAHQEAIQKLVQQVMAQTRANAADTAQTNHSLTKEIVNERIRSIALSADRTIANAQSERLLDKLASKFSLISSMQRSIG</sequence>
<accession>A0A7S8C6K9</accession>
<name>A0A7S8C6K9_9HYPH</name>
<dbReference type="AlphaFoldDB" id="A0A7S8C6K9"/>
<gene>
    <name evidence="1" type="ORF">HW532_17500</name>
</gene>
<dbReference type="EMBL" id="CP058214">
    <property type="protein sequence ID" value="QPC44336.1"/>
    <property type="molecule type" value="Genomic_DNA"/>
</dbReference>
<organism evidence="1 2">
    <name type="scientific">Kaustia mangrovi</name>
    <dbReference type="NCBI Taxonomy" id="2593653"/>
    <lineage>
        <taxon>Bacteria</taxon>
        <taxon>Pseudomonadati</taxon>
        <taxon>Pseudomonadota</taxon>
        <taxon>Alphaproteobacteria</taxon>
        <taxon>Hyphomicrobiales</taxon>
        <taxon>Parvibaculaceae</taxon>
        <taxon>Kaustia</taxon>
    </lineage>
</organism>
<proteinExistence type="predicted"/>
<dbReference type="Proteomes" id="UP000593594">
    <property type="component" value="Chromosome"/>
</dbReference>
<dbReference type="RefSeq" id="WP_213161703.1">
    <property type="nucleotide sequence ID" value="NZ_CP058214.1"/>
</dbReference>
<protein>
    <submittedName>
        <fullName evidence="1">Uncharacterized protein</fullName>
    </submittedName>
</protein>